<keyword evidence="1" id="KW-0150">Chloroplast</keyword>
<geneLocation type="chloroplast" evidence="1"/>
<sequence length="59" mass="7197">MFLDYKHFETLISLYLFFYCRIELKICNLLISILQDTELPQGLTKSNKKRPRTHFRVLF</sequence>
<proteinExistence type="predicted"/>
<keyword evidence="1" id="KW-0934">Plastid</keyword>
<dbReference type="EMBL" id="KY860574">
    <property type="protein sequence ID" value="ASV47624.1"/>
    <property type="molecule type" value="Genomic_DNA"/>
</dbReference>
<name>A0A248SPT2_9CRYP</name>
<gene>
    <name evidence="1" type="primary">orf59</name>
    <name evidence="1" type="ORF">CMESOPL_128</name>
</gene>
<protein>
    <submittedName>
        <fullName evidence="1">Uncharacterized protein</fullName>
    </submittedName>
</protein>
<evidence type="ECO:0000313" key="1">
    <source>
        <dbReference type="EMBL" id="ASV47624.1"/>
    </source>
</evidence>
<organism evidence="1">
    <name type="scientific">Chroomonas mesostigmatica CCMP1168</name>
    <dbReference type="NCBI Taxonomy" id="1195612"/>
    <lineage>
        <taxon>Eukaryota</taxon>
        <taxon>Cryptophyceae</taxon>
        <taxon>Pyrenomonadales</taxon>
        <taxon>Chroomonadaceae</taxon>
        <taxon>Chroomonas</taxon>
    </lineage>
</organism>
<dbReference type="AlphaFoldDB" id="A0A248SPT2"/>
<accession>A0A248SPT2</accession>
<reference evidence="1" key="1">
    <citation type="journal article" date="2017" name="Genome Biol. Evol.">
        <title>Evolutionary Dynamics of Cryptophyte Plastid Genomes.</title>
        <authorList>
            <person name="Kim J.I."/>
            <person name="Moore C.E."/>
            <person name="Archibald J.M."/>
            <person name="Bhattacharya D."/>
            <person name="Yi G."/>
            <person name="Yoon H.S."/>
            <person name="Shin W."/>
        </authorList>
    </citation>
    <scope>NUCLEOTIDE SEQUENCE</scope>
</reference>